<evidence type="ECO:0000313" key="1">
    <source>
        <dbReference type="EMBL" id="KAJ7551666.1"/>
    </source>
</evidence>
<evidence type="ECO:0000313" key="2">
    <source>
        <dbReference type="Proteomes" id="UP001162992"/>
    </source>
</evidence>
<name>A0ACC2DBP1_DIPCM</name>
<protein>
    <submittedName>
        <fullName evidence="1">Uncharacterized protein</fullName>
    </submittedName>
</protein>
<accession>A0ACC2DBP1</accession>
<dbReference type="EMBL" id="CM055097">
    <property type="protein sequence ID" value="KAJ7551666.1"/>
    <property type="molecule type" value="Genomic_DNA"/>
</dbReference>
<sequence>MHVFRGTHIKSTFISKIGILYLEDKILIETQARKSAHGTENQWRVLINNVELPENQNVARDTGLFVSRFARSVHIKVAGDMDINATVVAATFGKRGSGANYINFKILQLKVSPSIHGILGQTYQETVRAYQKLHAAKGKKRSRAAAVLVDGLDKDYVTSDILAPNCKFGVFEEQTRGFSRLVRRVVLERAQSLFTKSSKDEIVCDCTGFGDHNLCLTSQG</sequence>
<reference evidence="2" key="1">
    <citation type="journal article" date="2024" name="Proc. Natl. Acad. Sci. U.S.A.">
        <title>Extraordinary preservation of gene collinearity over three hundred million years revealed in homosporous lycophytes.</title>
        <authorList>
            <person name="Li C."/>
            <person name="Wickell D."/>
            <person name="Kuo L.Y."/>
            <person name="Chen X."/>
            <person name="Nie B."/>
            <person name="Liao X."/>
            <person name="Peng D."/>
            <person name="Ji J."/>
            <person name="Jenkins J."/>
            <person name="Williams M."/>
            <person name="Shu S."/>
            <person name="Plott C."/>
            <person name="Barry K."/>
            <person name="Rajasekar S."/>
            <person name="Grimwood J."/>
            <person name="Han X."/>
            <person name="Sun S."/>
            <person name="Hou Z."/>
            <person name="He W."/>
            <person name="Dai G."/>
            <person name="Sun C."/>
            <person name="Schmutz J."/>
            <person name="Leebens-Mack J.H."/>
            <person name="Li F.W."/>
            <person name="Wang L."/>
        </authorList>
    </citation>
    <scope>NUCLEOTIDE SEQUENCE [LARGE SCALE GENOMIC DNA]</scope>
    <source>
        <strain evidence="2">cv. PW_Plant_1</strain>
    </source>
</reference>
<dbReference type="Proteomes" id="UP001162992">
    <property type="component" value="Chromosome 6"/>
</dbReference>
<keyword evidence="2" id="KW-1185">Reference proteome</keyword>
<proteinExistence type="predicted"/>
<comment type="caution">
    <text evidence="1">The sequence shown here is derived from an EMBL/GenBank/DDBJ whole genome shotgun (WGS) entry which is preliminary data.</text>
</comment>
<gene>
    <name evidence="1" type="ORF">O6H91_06G024000</name>
</gene>
<organism evidence="1 2">
    <name type="scientific">Diphasiastrum complanatum</name>
    <name type="common">Issler's clubmoss</name>
    <name type="synonym">Lycopodium complanatum</name>
    <dbReference type="NCBI Taxonomy" id="34168"/>
    <lineage>
        <taxon>Eukaryota</taxon>
        <taxon>Viridiplantae</taxon>
        <taxon>Streptophyta</taxon>
        <taxon>Embryophyta</taxon>
        <taxon>Tracheophyta</taxon>
        <taxon>Lycopodiopsida</taxon>
        <taxon>Lycopodiales</taxon>
        <taxon>Lycopodiaceae</taxon>
        <taxon>Lycopodioideae</taxon>
        <taxon>Diphasiastrum</taxon>
    </lineage>
</organism>